<dbReference type="AlphaFoldDB" id="A0A807LII5"/>
<organism evidence="2 3">
    <name type="scientific">Kosakonia cowanii JCM 10956 = DSM 18146</name>
    <dbReference type="NCBI Taxonomy" id="1300165"/>
    <lineage>
        <taxon>Bacteria</taxon>
        <taxon>Pseudomonadati</taxon>
        <taxon>Pseudomonadota</taxon>
        <taxon>Gammaproteobacteria</taxon>
        <taxon>Enterobacterales</taxon>
        <taxon>Enterobacteriaceae</taxon>
        <taxon>Kosakonia</taxon>
    </lineage>
</organism>
<evidence type="ECO:0000259" key="1">
    <source>
        <dbReference type="PROSITE" id="PS51186"/>
    </source>
</evidence>
<keyword evidence="3" id="KW-1185">Reference proteome</keyword>
<keyword evidence="2" id="KW-0808">Transferase</keyword>
<protein>
    <submittedName>
        <fullName evidence="2">N-acetyltransferase</fullName>
    </submittedName>
</protein>
<dbReference type="PANTHER" id="PTHR43328:SF1">
    <property type="entry name" value="N-ACETYLTRANSFERASE DOMAIN-CONTAINING PROTEIN"/>
    <property type="match status" value="1"/>
</dbReference>
<name>A0A807LII5_9ENTR</name>
<dbReference type="RefSeq" id="WP_054802638.1">
    <property type="nucleotide sequence ID" value="NZ_CP019445.1"/>
</dbReference>
<evidence type="ECO:0000313" key="2">
    <source>
        <dbReference type="EMBL" id="APZ05245.1"/>
    </source>
</evidence>
<dbReference type="NCBIfam" id="NF007527">
    <property type="entry name" value="PRK10140.1"/>
    <property type="match status" value="1"/>
</dbReference>
<dbReference type="PANTHER" id="PTHR43328">
    <property type="entry name" value="ACETYLTRANSFERASE-RELATED"/>
    <property type="match status" value="1"/>
</dbReference>
<dbReference type="Proteomes" id="UP000187148">
    <property type="component" value="Chromosome"/>
</dbReference>
<dbReference type="Pfam" id="PF00583">
    <property type="entry name" value="Acetyltransf_1"/>
    <property type="match status" value="1"/>
</dbReference>
<sequence length="163" mass="18717">MSEIVIRHAEMHDVEPLRQIYAQPEVYQNLLQLPHPSSDHWHKRLTPQPGRRDLIATLDERVAGHLGLMVEQNPRRSHVASFGIMVAPQFQNRGVASALINEMVQLCDNWLRIDRIELSVFADNAPALAVYRKFGFEVEGTAKRHALRNGEYVDSYYMARMKG</sequence>
<dbReference type="Gene3D" id="3.40.630.30">
    <property type="match status" value="1"/>
</dbReference>
<accession>A0A807LII5</accession>
<dbReference type="InterPro" id="IPR016181">
    <property type="entry name" value="Acyl_CoA_acyltransferase"/>
</dbReference>
<proteinExistence type="predicted"/>
<dbReference type="KEGG" id="kco:BWI95_09355"/>
<evidence type="ECO:0000313" key="3">
    <source>
        <dbReference type="Proteomes" id="UP000187148"/>
    </source>
</evidence>
<dbReference type="GeneID" id="77481860"/>
<dbReference type="GO" id="GO:0016747">
    <property type="term" value="F:acyltransferase activity, transferring groups other than amino-acyl groups"/>
    <property type="evidence" value="ECO:0007669"/>
    <property type="project" value="InterPro"/>
</dbReference>
<gene>
    <name evidence="2" type="ORF">BWI95_09355</name>
</gene>
<reference evidence="2 3" key="1">
    <citation type="submission" date="2017-01" db="EMBL/GenBank/DDBJ databases">
        <authorList>
            <person name="Cao J.-M."/>
        </authorList>
    </citation>
    <scope>NUCLEOTIDE SEQUENCE [LARGE SCALE GENOMIC DNA]</scope>
    <source>
        <strain evidence="2 3">888-76</strain>
    </source>
</reference>
<feature type="domain" description="N-acetyltransferase" evidence="1">
    <location>
        <begin position="4"/>
        <end position="163"/>
    </location>
</feature>
<dbReference type="InterPro" id="IPR000182">
    <property type="entry name" value="GNAT_dom"/>
</dbReference>
<dbReference type="PROSITE" id="PS51186">
    <property type="entry name" value="GNAT"/>
    <property type="match status" value="1"/>
</dbReference>
<dbReference type="CDD" id="cd04301">
    <property type="entry name" value="NAT_SF"/>
    <property type="match status" value="1"/>
</dbReference>
<dbReference type="SUPFAM" id="SSF55729">
    <property type="entry name" value="Acyl-CoA N-acyltransferases (Nat)"/>
    <property type="match status" value="1"/>
</dbReference>
<dbReference type="EMBL" id="CP019445">
    <property type="protein sequence ID" value="APZ05245.1"/>
    <property type="molecule type" value="Genomic_DNA"/>
</dbReference>